<dbReference type="VEuPathDB" id="FungiDB:I7I52_09814"/>
<dbReference type="Proteomes" id="UP000670092">
    <property type="component" value="Unassembled WGS sequence"/>
</dbReference>
<proteinExistence type="predicted"/>
<name>A0A8H7YWX5_AJECA</name>
<organism evidence="1 2">
    <name type="scientific">Ajellomyces capsulatus</name>
    <name type="common">Darling's disease fungus</name>
    <name type="synonym">Histoplasma capsulatum</name>
    <dbReference type="NCBI Taxonomy" id="5037"/>
    <lineage>
        <taxon>Eukaryota</taxon>
        <taxon>Fungi</taxon>
        <taxon>Dikarya</taxon>
        <taxon>Ascomycota</taxon>
        <taxon>Pezizomycotina</taxon>
        <taxon>Eurotiomycetes</taxon>
        <taxon>Eurotiomycetidae</taxon>
        <taxon>Onygenales</taxon>
        <taxon>Ajellomycetaceae</taxon>
        <taxon>Histoplasma</taxon>
    </lineage>
</organism>
<dbReference type="EMBL" id="JAEVHI010000002">
    <property type="protein sequence ID" value="KAG5299482.1"/>
    <property type="molecule type" value="Genomic_DNA"/>
</dbReference>
<evidence type="ECO:0000313" key="2">
    <source>
        <dbReference type="Proteomes" id="UP000670092"/>
    </source>
</evidence>
<comment type="caution">
    <text evidence="1">The sequence shown here is derived from an EMBL/GenBank/DDBJ whole genome shotgun (WGS) entry which is preliminary data.</text>
</comment>
<evidence type="ECO:0000313" key="1">
    <source>
        <dbReference type="EMBL" id="KAG5299482.1"/>
    </source>
</evidence>
<protein>
    <submittedName>
        <fullName evidence="1">Uncharacterized protein</fullName>
    </submittedName>
</protein>
<accession>A0A8H7YWX5</accession>
<sequence length="61" mass="6488">MICNEQKAGSVPQNKAIRSTLLPGENLTYLWNVTATRITKTSQEVTGSARIGNLTRGGAGI</sequence>
<dbReference type="AlphaFoldDB" id="A0A8H7YWX5"/>
<reference evidence="1 2" key="1">
    <citation type="submission" date="2021-01" db="EMBL/GenBank/DDBJ databases">
        <title>Chromosome-level genome assembly of a human fungal pathogen reveals clustering of transcriptionally co-regulated genes.</title>
        <authorList>
            <person name="Voorhies M."/>
            <person name="Cohen S."/>
            <person name="Shea T.P."/>
            <person name="Petrus S."/>
            <person name="Munoz J.F."/>
            <person name="Poplawski S."/>
            <person name="Goldman W.E."/>
            <person name="Michael T."/>
            <person name="Cuomo C.A."/>
            <person name="Sil A."/>
            <person name="Beyhan S."/>
        </authorList>
    </citation>
    <scope>NUCLEOTIDE SEQUENCE [LARGE SCALE GENOMIC DNA]</scope>
    <source>
        <strain evidence="1 2">G184AR</strain>
    </source>
</reference>
<gene>
    <name evidence="1" type="ORF">I7I52_09814</name>
</gene>